<accession>A0ABT9CBH1</accession>
<keyword evidence="6" id="KW-1185">Reference proteome</keyword>
<dbReference type="InterPro" id="IPR036390">
    <property type="entry name" value="WH_DNA-bd_sf"/>
</dbReference>
<dbReference type="InterPro" id="IPR011008">
    <property type="entry name" value="Dimeric_a/b-barrel"/>
</dbReference>
<keyword evidence="3" id="KW-0804">Transcription</keyword>
<dbReference type="SUPFAM" id="SSF46785">
    <property type="entry name" value="Winged helix' DNA-binding domain"/>
    <property type="match status" value="1"/>
</dbReference>
<protein>
    <submittedName>
        <fullName evidence="5">Lrp/AsnC family transcriptional regulator</fullName>
    </submittedName>
</protein>
<dbReference type="InterPro" id="IPR019887">
    <property type="entry name" value="Tscrpt_reg_AsnC/Lrp_C"/>
</dbReference>
<dbReference type="Gene3D" id="1.10.10.10">
    <property type="entry name" value="Winged helix-like DNA-binding domain superfamily/Winged helix DNA-binding domain"/>
    <property type="match status" value="1"/>
</dbReference>
<feature type="domain" description="HTH asnC-type" evidence="4">
    <location>
        <begin position="12"/>
        <end position="73"/>
    </location>
</feature>
<dbReference type="InterPro" id="IPR011991">
    <property type="entry name" value="ArsR-like_HTH"/>
</dbReference>
<dbReference type="Gene3D" id="3.30.70.920">
    <property type="match status" value="1"/>
</dbReference>
<dbReference type="InterPro" id="IPR019888">
    <property type="entry name" value="Tscrpt_reg_AsnC-like"/>
</dbReference>
<evidence type="ECO:0000313" key="5">
    <source>
        <dbReference type="EMBL" id="MDO7906601.1"/>
    </source>
</evidence>
<evidence type="ECO:0000256" key="3">
    <source>
        <dbReference type="ARBA" id="ARBA00023163"/>
    </source>
</evidence>
<evidence type="ECO:0000256" key="2">
    <source>
        <dbReference type="ARBA" id="ARBA00023125"/>
    </source>
</evidence>
<name>A0ABT9CBH1_9BACL</name>
<gene>
    <name evidence="5" type="ORF">Q5741_09225</name>
</gene>
<dbReference type="Proteomes" id="UP001240171">
    <property type="component" value="Unassembled WGS sequence"/>
</dbReference>
<dbReference type="Pfam" id="PF01037">
    <property type="entry name" value="AsnC_trans_reg"/>
    <property type="match status" value="1"/>
</dbReference>
<dbReference type="InterPro" id="IPR036388">
    <property type="entry name" value="WH-like_DNA-bd_sf"/>
</dbReference>
<dbReference type="RefSeq" id="WP_305023780.1">
    <property type="nucleotide sequence ID" value="NZ_JAUQTB010000003.1"/>
</dbReference>
<dbReference type="InterPro" id="IPR000485">
    <property type="entry name" value="AsnC-type_HTH_dom"/>
</dbReference>
<sequence>MKPYDERSDFIVDEMDRKIISLLQSNGRISYTDLAKEVGLSRVAVQTRIQALVENEVIERFTAVVNPVKVGIGVSAFFNVDVEPQFLQKVAEQLAEEQAVTSLYLMTGPSQLHMHALFVNNQDMEAFMNDKLYPLPGVTGVDCQVLIKRYKSRIGMKL</sequence>
<dbReference type="PROSITE" id="PS50956">
    <property type="entry name" value="HTH_ASNC_2"/>
    <property type="match status" value="1"/>
</dbReference>
<keyword evidence="2" id="KW-0238">DNA-binding</keyword>
<dbReference type="CDD" id="cd00090">
    <property type="entry name" value="HTH_ARSR"/>
    <property type="match status" value="1"/>
</dbReference>
<dbReference type="PRINTS" id="PR00033">
    <property type="entry name" value="HTHASNC"/>
</dbReference>
<dbReference type="PANTHER" id="PTHR30154:SF34">
    <property type="entry name" value="TRANSCRIPTIONAL REGULATOR AZLB"/>
    <property type="match status" value="1"/>
</dbReference>
<dbReference type="PANTHER" id="PTHR30154">
    <property type="entry name" value="LEUCINE-RESPONSIVE REGULATORY PROTEIN"/>
    <property type="match status" value="1"/>
</dbReference>
<organism evidence="5 6">
    <name type="scientific">Paenibacillus lacisoli</name>
    <dbReference type="NCBI Taxonomy" id="3064525"/>
    <lineage>
        <taxon>Bacteria</taxon>
        <taxon>Bacillati</taxon>
        <taxon>Bacillota</taxon>
        <taxon>Bacilli</taxon>
        <taxon>Bacillales</taxon>
        <taxon>Paenibacillaceae</taxon>
        <taxon>Paenibacillus</taxon>
    </lineage>
</organism>
<comment type="caution">
    <text evidence="5">The sequence shown here is derived from an EMBL/GenBank/DDBJ whole genome shotgun (WGS) entry which is preliminary data.</text>
</comment>
<proteinExistence type="predicted"/>
<reference evidence="5 6" key="1">
    <citation type="submission" date="2023-07" db="EMBL/GenBank/DDBJ databases">
        <title>Paenibacillus sp. JX-17 nov. isolated from soil.</title>
        <authorList>
            <person name="Wan Y."/>
            <person name="Liu B."/>
        </authorList>
    </citation>
    <scope>NUCLEOTIDE SEQUENCE [LARGE SCALE GENOMIC DNA]</scope>
    <source>
        <strain evidence="5 6">JX-17</strain>
    </source>
</reference>
<keyword evidence="1" id="KW-0805">Transcription regulation</keyword>
<dbReference type="EMBL" id="JAUQTB010000003">
    <property type="protein sequence ID" value="MDO7906601.1"/>
    <property type="molecule type" value="Genomic_DNA"/>
</dbReference>
<evidence type="ECO:0000259" key="4">
    <source>
        <dbReference type="PROSITE" id="PS50956"/>
    </source>
</evidence>
<dbReference type="Pfam" id="PF13404">
    <property type="entry name" value="HTH_AsnC-type"/>
    <property type="match status" value="1"/>
</dbReference>
<dbReference type="SUPFAM" id="SSF54909">
    <property type="entry name" value="Dimeric alpha+beta barrel"/>
    <property type="match status" value="1"/>
</dbReference>
<evidence type="ECO:0000256" key="1">
    <source>
        <dbReference type="ARBA" id="ARBA00023015"/>
    </source>
</evidence>
<evidence type="ECO:0000313" key="6">
    <source>
        <dbReference type="Proteomes" id="UP001240171"/>
    </source>
</evidence>
<dbReference type="SMART" id="SM00344">
    <property type="entry name" value="HTH_ASNC"/>
    <property type="match status" value="1"/>
</dbReference>